<feature type="transmembrane region" description="Helical" evidence="7">
    <location>
        <begin position="307"/>
        <end position="325"/>
    </location>
</feature>
<keyword evidence="5 7" id="KW-1133">Transmembrane helix</keyword>
<dbReference type="InterPro" id="IPR010065">
    <property type="entry name" value="AA_ABC_transptr_permease_3TM"/>
</dbReference>
<feature type="transmembrane region" description="Helical" evidence="7">
    <location>
        <begin position="103"/>
        <end position="122"/>
    </location>
</feature>
<dbReference type="NCBIfam" id="TIGR01726">
    <property type="entry name" value="HEQRo_perm_3TM"/>
    <property type="match status" value="1"/>
</dbReference>
<evidence type="ECO:0000256" key="3">
    <source>
        <dbReference type="ARBA" id="ARBA00022475"/>
    </source>
</evidence>
<evidence type="ECO:0000256" key="7">
    <source>
        <dbReference type="RuleBase" id="RU363032"/>
    </source>
</evidence>
<dbReference type="Gene3D" id="1.10.3720.10">
    <property type="entry name" value="MetI-like"/>
    <property type="match status" value="1"/>
</dbReference>
<comment type="caution">
    <text evidence="9">The sequence shown here is derived from an EMBL/GenBank/DDBJ whole genome shotgun (WGS) entry which is preliminary data.</text>
</comment>
<sequence length="338" mass="36703">MTAPAYALTPPQIRLSAQQWAQRNLFNGTWNTLLTVATFVLLMLVATRLAQWTAHAHWGVIADHPRFWLIGLMPVGLAARAYWAGGLIAVMVPVTVLLARARVQPAALGGAWGGILIAVAWFMSPVRLDQIGGFYLTVLLATIAIAGSFPIGVLVGIGRVSQLPVVRVLSMLYIELIRGIPFIAVLLWFSVFVTLLSGDALSRVERAMVAMIIFTSAYVGEIVRAGIQSVPRGQVEAARALGLSGLATMRHVVLPQAVKNMIPALVGQFISLFKDTSLAVIIGLTELVGTGRALLAMTQYLHDVREVYVVLLLVYFVCSYSMSHASRTLERRFGLGER</sequence>
<feature type="transmembrane region" description="Helical" evidence="7">
    <location>
        <begin position="67"/>
        <end position="91"/>
    </location>
</feature>
<dbReference type="InterPro" id="IPR043429">
    <property type="entry name" value="ArtM/GltK/GlnP/TcyL/YhdX-like"/>
</dbReference>
<dbReference type="InterPro" id="IPR035906">
    <property type="entry name" value="MetI-like_sf"/>
</dbReference>
<evidence type="ECO:0000256" key="2">
    <source>
        <dbReference type="ARBA" id="ARBA00022448"/>
    </source>
</evidence>
<protein>
    <submittedName>
        <fullName evidence="9">Amino acid ABC transporter permease</fullName>
    </submittedName>
</protein>
<dbReference type="GO" id="GO:0022857">
    <property type="term" value="F:transmembrane transporter activity"/>
    <property type="evidence" value="ECO:0007669"/>
    <property type="project" value="InterPro"/>
</dbReference>
<evidence type="ECO:0000313" key="9">
    <source>
        <dbReference type="EMBL" id="TMJ04644.1"/>
    </source>
</evidence>
<organism evidence="9 10">
    <name type="scientific">Candidatus Segetimicrobium genomatis</name>
    <dbReference type="NCBI Taxonomy" id="2569760"/>
    <lineage>
        <taxon>Bacteria</taxon>
        <taxon>Bacillati</taxon>
        <taxon>Candidatus Sysuimicrobiota</taxon>
        <taxon>Candidatus Sysuimicrobiia</taxon>
        <taxon>Candidatus Sysuimicrobiales</taxon>
        <taxon>Candidatus Segetimicrobiaceae</taxon>
        <taxon>Candidatus Segetimicrobium</taxon>
    </lineage>
</organism>
<gene>
    <name evidence="9" type="ORF">E6G99_10375</name>
</gene>
<feature type="transmembrane region" description="Helical" evidence="7">
    <location>
        <begin position="208"/>
        <end position="227"/>
    </location>
</feature>
<dbReference type="PANTHER" id="PTHR30614">
    <property type="entry name" value="MEMBRANE COMPONENT OF AMINO ACID ABC TRANSPORTER"/>
    <property type="match status" value="1"/>
</dbReference>
<keyword evidence="3" id="KW-1003">Cell membrane</keyword>
<comment type="subcellular location">
    <subcellularLocation>
        <location evidence="1 7">Cell membrane</location>
        <topology evidence="1 7">Multi-pass membrane protein</topology>
    </subcellularLocation>
</comment>
<evidence type="ECO:0000256" key="5">
    <source>
        <dbReference type="ARBA" id="ARBA00022989"/>
    </source>
</evidence>
<dbReference type="Proteomes" id="UP000318661">
    <property type="component" value="Unassembled WGS sequence"/>
</dbReference>
<evidence type="ECO:0000313" key="10">
    <source>
        <dbReference type="Proteomes" id="UP000318661"/>
    </source>
</evidence>
<dbReference type="CDD" id="cd06261">
    <property type="entry name" value="TM_PBP2"/>
    <property type="match status" value="1"/>
</dbReference>
<keyword evidence="6 7" id="KW-0472">Membrane</keyword>
<dbReference type="AlphaFoldDB" id="A0A537L9G4"/>
<feature type="domain" description="ABC transmembrane type-1" evidence="8">
    <location>
        <begin position="134"/>
        <end position="326"/>
    </location>
</feature>
<feature type="transmembrane region" description="Helical" evidence="7">
    <location>
        <begin position="177"/>
        <end position="196"/>
    </location>
</feature>
<dbReference type="GO" id="GO:0006865">
    <property type="term" value="P:amino acid transport"/>
    <property type="evidence" value="ECO:0007669"/>
    <property type="project" value="TreeGrafter"/>
</dbReference>
<accession>A0A537L9G4</accession>
<dbReference type="PROSITE" id="PS50928">
    <property type="entry name" value="ABC_TM1"/>
    <property type="match status" value="1"/>
</dbReference>
<dbReference type="SUPFAM" id="SSF161098">
    <property type="entry name" value="MetI-like"/>
    <property type="match status" value="1"/>
</dbReference>
<dbReference type="EMBL" id="VBAJ01000263">
    <property type="protein sequence ID" value="TMJ04644.1"/>
    <property type="molecule type" value="Genomic_DNA"/>
</dbReference>
<evidence type="ECO:0000256" key="6">
    <source>
        <dbReference type="ARBA" id="ARBA00023136"/>
    </source>
</evidence>
<dbReference type="GO" id="GO:0043190">
    <property type="term" value="C:ATP-binding cassette (ABC) transporter complex"/>
    <property type="evidence" value="ECO:0007669"/>
    <property type="project" value="InterPro"/>
</dbReference>
<evidence type="ECO:0000256" key="1">
    <source>
        <dbReference type="ARBA" id="ARBA00004651"/>
    </source>
</evidence>
<feature type="transmembrane region" description="Helical" evidence="7">
    <location>
        <begin position="134"/>
        <end position="157"/>
    </location>
</feature>
<keyword evidence="2 7" id="KW-0813">Transport</keyword>
<keyword evidence="4 7" id="KW-0812">Transmembrane</keyword>
<name>A0A537L9G4_9BACT</name>
<evidence type="ECO:0000256" key="4">
    <source>
        <dbReference type="ARBA" id="ARBA00022692"/>
    </source>
</evidence>
<evidence type="ECO:0000259" key="8">
    <source>
        <dbReference type="PROSITE" id="PS50928"/>
    </source>
</evidence>
<proteinExistence type="inferred from homology"/>
<dbReference type="Pfam" id="PF00528">
    <property type="entry name" value="BPD_transp_1"/>
    <property type="match status" value="1"/>
</dbReference>
<comment type="similarity">
    <text evidence="7">Belongs to the binding-protein-dependent transport system permease family.</text>
</comment>
<reference evidence="9 10" key="1">
    <citation type="journal article" date="2019" name="Nat. Microbiol.">
        <title>Mediterranean grassland soil C-N compound turnover is dependent on rainfall and depth, and is mediated by genomically divergent microorganisms.</title>
        <authorList>
            <person name="Diamond S."/>
            <person name="Andeer P.F."/>
            <person name="Li Z."/>
            <person name="Crits-Christoph A."/>
            <person name="Burstein D."/>
            <person name="Anantharaman K."/>
            <person name="Lane K.R."/>
            <person name="Thomas B.C."/>
            <person name="Pan C."/>
            <person name="Northen T.R."/>
            <person name="Banfield J.F."/>
        </authorList>
    </citation>
    <scope>NUCLEOTIDE SEQUENCE [LARGE SCALE GENOMIC DNA]</scope>
    <source>
        <strain evidence="9">NP_2</strain>
    </source>
</reference>
<dbReference type="PANTHER" id="PTHR30614:SF41">
    <property type="entry name" value="INNER MEMBRANE AMINO-ACID ABC TRANSPORTER PERMEASE PROTEIN YHDY"/>
    <property type="match status" value="1"/>
</dbReference>
<dbReference type="InterPro" id="IPR000515">
    <property type="entry name" value="MetI-like"/>
</dbReference>
<feature type="transmembrane region" description="Helical" evidence="7">
    <location>
        <begin position="28"/>
        <end position="46"/>
    </location>
</feature>